<comment type="caution">
    <text evidence="1">The sequence shown here is derived from an EMBL/GenBank/DDBJ whole genome shotgun (WGS) entry which is preliminary data.</text>
</comment>
<name>A0ABS3DR33_9BACI</name>
<dbReference type="InterPro" id="IPR005624">
    <property type="entry name" value="PduO/GlcC-like"/>
</dbReference>
<dbReference type="NCBIfam" id="NF002696">
    <property type="entry name" value="PRK02487.1-5"/>
    <property type="match status" value="1"/>
</dbReference>
<dbReference type="PANTHER" id="PTHR28255">
    <property type="match status" value="1"/>
</dbReference>
<reference evidence="1 2" key="1">
    <citation type="submission" date="2020-12" db="EMBL/GenBank/DDBJ databases">
        <title>Oil enriched cultivation method for isolating marine PHA-producing bacteria.</title>
        <authorList>
            <person name="Zheng W."/>
            <person name="Yu S."/>
            <person name="Huang Y."/>
        </authorList>
    </citation>
    <scope>NUCLEOTIDE SEQUENCE [LARGE SCALE GENOMIC DNA]</scope>
    <source>
        <strain evidence="1 2">SY-2-6</strain>
    </source>
</reference>
<dbReference type="InterPro" id="IPR010371">
    <property type="entry name" value="YBR137W-like"/>
</dbReference>
<dbReference type="EMBL" id="JAEKJY010000001">
    <property type="protein sequence ID" value="MBN8233792.1"/>
    <property type="molecule type" value="Genomic_DNA"/>
</dbReference>
<proteinExistence type="predicted"/>
<sequence>MKQQLEQLEQRLTFKQFTNDDALKLGLTLVDYAKETGVSIAVHVERNRVPLFTHLMEGTSEENVSWLYRKKSVVDHYHHSTQFIAARFEESGTTHSESSLLDPARYQAVGGSFPVRIPHVGVIGSVTVAGLTPQLDHEYVIEGVERFLAE</sequence>
<gene>
    <name evidence="1" type="ORF">JF544_00970</name>
</gene>
<protein>
    <submittedName>
        <fullName evidence="1">Heme-degrading domain-containing protein</fullName>
    </submittedName>
</protein>
<evidence type="ECO:0000313" key="2">
    <source>
        <dbReference type="Proteomes" id="UP000663970"/>
    </source>
</evidence>
<keyword evidence="2" id="KW-1185">Reference proteome</keyword>
<organism evidence="1 2">
    <name type="scientific">Halobacillus kuroshimensis</name>
    <dbReference type="NCBI Taxonomy" id="302481"/>
    <lineage>
        <taxon>Bacteria</taxon>
        <taxon>Bacillati</taxon>
        <taxon>Bacillota</taxon>
        <taxon>Bacilli</taxon>
        <taxon>Bacillales</taxon>
        <taxon>Bacillaceae</taxon>
        <taxon>Halobacillus</taxon>
    </lineage>
</organism>
<dbReference type="Gene3D" id="3.30.450.150">
    <property type="entry name" value="Haem-degrading domain"/>
    <property type="match status" value="1"/>
</dbReference>
<dbReference type="Proteomes" id="UP000663970">
    <property type="component" value="Unassembled WGS sequence"/>
</dbReference>
<dbReference type="SUPFAM" id="SSF143744">
    <property type="entry name" value="GlcG-like"/>
    <property type="match status" value="1"/>
</dbReference>
<evidence type="ECO:0000313" key="1">
    <source>
        <dbReference type="EMBL" id="MBN8233792.1"/>
    </source>
</evidence>
<dbReference type="RefSeq" id="WP_206931781.1">
    <property type="nucleotide sequence ID" value="NZ_JAEKJY010000001.1"/>
</dbReference>
<dbReference type="PIRSF" id="PIRSF008757">
    <property type="entry name" value="UCP008757"/>
    <property type="match status" value="1"/>
</dbReference>
<dbReference type="Pfam" id="PF03928">
    <property type="entry name" value="HbpS-like"/>
    <property type="match status" value="1"/>
</dbReference>
<dbReference type="PANTHER" id="PTHR28255:SF1">
    <property type="entry name" value="UPF0303 PROTEIN YBR137W"/>
    <property type="match status" value="1"/>
</dbReference>
<accession>A0ABS3DR33</accession>
<dbReference type="InterPro" id="IPR038084">
    <property type="entry name" value="PduO/GlcC-like_sf"/>
</dbReference>